<dbReference type="EMBL" id="JARUHM010000001">
    <property type="protein sequence ID" value="MDT9410004.1"/>
    <property type="molecule type" value="Genomic_DNA"/>
</dbReference>
<dbReference type="PANTHER" id="PTHR43673:SF2">
    <property type="entry name" value="NITROREDUCTASE"/>
    <property type="match status" value="1"/>
</dbReference>
<dbReference type="KEGG" id="crf:FRC0190_00127"/>
<evidence type="ECO:0000256" key="5">
    <source>
        <dbReference type="ARBA" id="ARBA00023002"/>
    </source>
</evidence>
<reference evidence="7 10" key="2">
    <citation type="submission" date="2023-03" db="EMBL/GenBank/DDBJ databases">
        <title>Whole genome sequence of the first Corynebacterium rouxii strains isolated in Brazil: a recent member of Corynebacterium diphtheriae complex.</title>
        <authorList>
            <person name="Vieira V."/>
            <person name="Ramos J.N."/>
            <person name="Araujo M.R.B."/>
            <person name="Baio P.V."/>
            <person name="Sant'Anna L.O."/>
            <person name="Veras J.F.C."/>
            <person name="Vieira E.M.D."/>
            <person name="Sousa M.A.B."/>
            <person name="Camargo C.H."/>
            <person name="Sacchi C.T."/>
            <person name="Campos K.R."/>
            <person name="Santos M.B.N."/>
            <person name="Bokermann S."/>
            <person name="Alvim L.B."/>
            <person name="Santos L.S."/>
            <person name="Mattos-Guaraldi A.L."/>
        </authorList>
    </citation>
    <scope>NUCLEOTIDE SEQUENCE [LARGE SCALE GENOMIC DNA]</scope>
    <source>
        <strain evidence="7 10">70862</strain>
    </source>
</reference>
<dbReference type="PANTHER" id="PTHR43673">
    <property type="entry name" value="NAD(P)H NITROREDUCTASE YDGI-RELATED"/>
    <property type="match status" value="1"/>
</dbReference>
<keyword evidence="3" id="KW-0285">Flavoprotein</keyword>
<dbReference type="InterPro" id="IPR029479">
    <property type="entry name" value="Nitroreductase"/>
</dbReference>
<organism evidence="8 9">
    <name type="scientific">Corynebacterium rouxii</name>
    <dbReference type="NCBI Taxonomy" id="2719119"/>
    <lineage>
        <taxon>Bacteria</taxon>
        <taxon>Bacillati</taxon>
        <taxon>Actinomycetota</taxon>
        <taxon>Actinomycetes</taxon>
        <taxon>Mycobacteriales</taxon>
        <taxon>Corynebacteriaceae</taxon>
        <taxon>Corynebacterium</taxon>
    </lineage>
</organism>
<sequence length="192" mass="20346">MSLTVAEAIAQRRAVRTYTDQPIPDDILDRVVAQALEAPTAFNAQRADVVVVRDQAVKDGLFAASKQAQLRDAPVVLVIVARADAPTDLPDLLGADRAEHVSGFFARLDAAALRETALKDAMLVAGFALIAAQGEGLATSPTTGWNEAKVLEAVGLGGRDDRAVGLVIAMGYPAEQPVHPGREASRRVNDHY</sequence>
<evidence type="ECO:0000256" key="1">
    <source>
        <dbReference type="ARBA" id="ARBA00001917"/>
    </source>
</evidence>
<dbReference type="Pfam" id="PF00881">
    <property type="entry name" value="Nitroreductase"/>
    <property type="match status" value="1"/>
</dbReference>
<keyword evidence="4" id="KW-0288">FMN</keyword>
<dbReference type="EMBL" id="LR738855">
    <property type="protein sequence ID" value="VZH84086.1"/>
    <property type="molecule type" value="Genomic_DNA"/>
</dbReference>
<dbReference type="RefSeq" id="WP_155871183.1">
    <property type="nucleotide sequence ID" value="NZ_CP168248.1"/>
</dbReference>
<protein>
    <submittedName>
        <fullName evidence="8">Dehydrogenase</fullName>
    </submittedName>
    <submittedName>
        <fullName evidence="7">Nitroreductase family protein</fullName>
    </submittedName>
</protein>
<evidence type="ECO:0000256" key="4">
    <source>
        <dbReference type="ARBA" id="ARBA00022643"/>
    </source>
</evidence>
<dbReference type="GO" id="GO:0016491">
    <property type="term" value="F:oxidoreductase activity"/>
    <property type="evidence" value="ECO:0007669"/>
    <property type="project" value="UniProtKB-KW"/>
</dbReference>
<proteinExistence type="inferred from homology"/>
<dbReference type="InterPro" id="IPR000415">
    <property type="entry name" value="Nitroreductase-like"/>
</dbReference>
<dbReference type="Proteomes" id="UP000423525">
    <property type="component" value="Chromosome"/>
</dbReference>
<keyword evidence="10" id="KW-1185">Reference proteome</keyword>
<dbReference type="Gene3D" id="3.40.109.10">
    <property type="entry name" value="NADH Oxidase"/>
    <property type="match status" value="1"/>
</dbReference>
<evidence type="ECO:0000313" key="10">
    <source>
        <dbReference type="Proteomes" id="UP001265983"/>
    </source>
</evidence>
<feature type="domain" description="Nitroreductase" evidence="6">
    <location>
        <begin position="9"/>
        <end position="172"/>
    </location>
</feature>
<evidence type="ECO:0000256" key="2">
    <source>
        <dbReference type="ARBA" id="ARBA00007118"/>
    </source>
</evidence>
<comment type="similarity">
    <text evidence="2">Belongs to the nitroreductase family.</text>
</comment>
<reference evidence="8 9" key="1">
    <citation type="submission" date="2019-11" db="EMBL/GenBank/DDBJ databases">
        <authorList>
            <person name="Brisse S."/>
        </authorList>
    </citation>
    <scope>NUCLEOTIDE SEQUENCE [LARGE SCALE GENOMIC DNA]</scope>
    <source>
        <strain evidence="8">FRC0190</strain>
    </source>
</reference>
<evidence type="ECO:0000313" key="8">
    <source>
        <dbReference type="EMBL" id="VZH84086.1"/>
    </source>
</evidence>
<comment type="cofactor">
    <cofactor evidence="1">
        <name>FMN</name>
        <dbReference type="ChEBI" id="CHEBI:58210"/>
    </cofactor>
</comment>
<gene>
    <name evidence="8" type="ORF">FRC0190_00127</name>
    <name evidence="7" type="ORF">P8T80_01120</name>
</gene>
<evidence type="ECO:0000259" key="6">
    <source>
        <dbReference type="Pfam" id="PF00881"/>
    </source>
</evidence>
<dbReference type="Proteomes" id="UP001265983">
    <property type="component" value="Unassembled WGS sequence"/>
</dbReference>
<accession>A0A6I8M9B9</accession>
<dbReference type="AlphaFoldDB" id="A0A6I8M9B9"/>
<evidence type="ECO:0000256" key="3">
    <source>
        <dbReference type="ARBA" id="ARBA00022630"/>
    </source>
</evidence>
<name>A0A6I8M9B9_9CORY</name>
<keyword evidence="5" id="KW-0560">Oxidoreductase</keyword>
<dbReference type="SUPFAM" id="SSF55469">
    <property type="entry name" value="FMN-dependent nitroreductase-like"/>
    <property type="match status" value="1"/>
</dbReference>
<evidence type="ECO:0000313" key="7">
    <source>
        <dbReference type="EMBL" id="MDT9410004.1"/>
    </source>
</evidence>
<evidence type="ECO:0000313" key="9">
    <source>
        <dbReference type="Proteomes" id="UP000423525"/>
    </source>
</evidence>